<comment type="catalytic activity">
    <reaction evidence="5">
        <text>3'-dephospho-CoA + ATP = ADP + CoA + H(+)</text>
        <dbReference type="Rhea" id="RHEA:18245"/>
        <dbReference type="ChEBI" id="CHEBI:15378"/>
        <dbReference type="ChEBI" id="CHEBI:30616"/>
        <dbReference type="ChEBI" id="CHEBI:57287"/>
        <dbReference type="ChEBI" id="CHEBI:57328"/>
        <dbReference type="ChEBI" id="CHEBI:456216"/>
        <dbReference type="EC" id="2.7.1.24"/>
    </reaction>
</comment>
<dbReference type="GO" id="GO:0005737">
    <property type="term" value="C:cytoplasm"/>
    <property type="evidence" value="ECO:0007669"/>
    <property type="project" value="UniProtKB-SubCell"/>
</dbReference>
<dbReference type="Gene3D" id="3.40.50.300">
    <property type="entry name" value="P-loop containing nucleotide triphosphate hydrolases"/>
    <property type="match status" value="1"/>
</dbReference>
<dbReference type="EMBL" id="FNVK01000012">
    <property type="protein sequence ID" value="SEF86722.1"/>
    <property type="molecule type" value="Genomic_DNA"/>
</dbReference>
<keyword evidence="5" id="KW-0808">Transferase</keyword>
<dbReference type="UniPathway" id="UPA00241">
    <property type="reaction ID" value="UER00356"/>
</dbReference>
<dbReference type="GO" id="GO:0005524">
    <property type="term" value="F:ATP binding"/>
    <property type="evidence" value="ECO:0007669"/>
    <property type="project" value="UniProtKB-UniRule"/>
</dbReference>
<sequence>MLVIGLTGGIGSGKTSAANIFSALGAGVVDTDEIAHELTQSGGRSLPAIRRAFGEKYITPEGALNRKEMRNLVFNDTDARRKLEAILHPLIRDEVSRRVGLAQGPYLIIVVPLLLETGHYRGIVQRVLVVDCSEGAQISRATARSGMNEQAVRAIMVAQVSRDERLGQADDVIVNNADLPNLERQVRALHKKYMTLAQGS</sequence>
<dbReference type="Pfam" id="PF01121">
    <property type="entry name" value="CoaE"/>
    <property type="match status" value="1"/>
</dbReference>
<dbReference type="SMR" id="A0A1H5VHC9"/>
<keyword evidence="5 7" id="KW-0418">Kinase</keyword>
<proteinExistence type="inferred from homology"/>
<organism evidence="7 8">
    <name type="scientific">Nitrosospira multiformis (strain ATCC 25196 / NCIMB 11849 / C 71)</name>
    <dbReference type="NCBI Taxonomy" id="323848"/>
    <lineage>
        <taxon>Bacteria</taxon>
        <taxon>Pseudomonadati</taxon>
        <taxon>Pseudomonadota</taxon>
        <taxon>Betaproteobacteria</taxon>
        <taxon>Nitrosomonadales</taxon>
        <taxon>Nitrosomonadaceae</taxon>
        <taxon>Nitrosospira</taxon>
    </lineage>
</organism>
<evidence type="ECO:0000256" key="3">
    <source>
        <dbReference type="ARBA" id="ARBA00022840"/>
    </source>
</evidence>
<evidence type="ECO:0000313" key="8">
    <source>
        <dbReference type="Proteomes" id="UP000236751"/>
    </source>
</evidence>
<dbReference type="InterPro" id="IPR001977">
    <property type="entry name" value="Depp_CoAkinase"/>
</dbReference>
<evidence type="ECO:0000256" key="5">
    <source>
        <dbReference type="HAMAP-Rule" id="MF_00376"/>
    </source>
</evidence>
<keyword evidence="5" id="KW-0963">Cytoplasm</keyword>
<dbReference type="OrthoDB" id="9812943at2"/>
<protein>
    <recommendedName>
        <fullName evidence="5 6">Dephospho-CoA kinase</fullName>
        <ecNumber evidence="5 6">2.7.1.24</ecNumber>
    </recommendedName>
    <alternativeName>
        <fullName evidence="5">Dephosphocoenzyme A kinase</fullName>
    </alternativeName>
</protein>
<name>A0A1H5VHC9_NITMU</name>
<dbReference type="PANTHER" id="PTHR10695">
    <property type="entry name" value="DEPHOSPHO-COA KINASE-RELATED"/>
    <property type="match status" value="1"/>
</dbReference>
<comment type="function">
    <text evidence="5">Catalyzes the phosphorylation of the 3'-hydroxyl group of dephosphocoenzyme A to form coenzyme A.</text>
</comment>
<dbReference type="SUPFAM" id="SSF52540">
    <property type="entry name" value="P-loop containing nucleoside triphosphate hydrolases"/>
    <property type="match status" value="1"/>
</dbReference>
<gene>
    <name evidence="5" type="primary">coaE</name>
    <name evidence="7" type="ORF">SAMN05216403_11247</name>
</gene>
<evidence type="ECO:0000256" key="2">
    <source>
        <dbReference type="ARBA" id="ARBA00022741"/>
    </source>
</evidence>
<dbReference type="PROSITE" id="PS51219">
    <property type="entry name" value="DPCK"/>
    <property type="match status" value="1"/>
</dbReference>
<evidence type="ECO:0000313" key="7">
    <source>
        <dbReference type="EMBL" id="SEF86722.1"/>
    </source>
</evidence>
<keyword evidence="4 5" id="KW-0173">Coenzyme A biosynthesis</keyword>
<dbReference type="GO" id="GO:0015937">
    <property type="term" value="P:coenzyme A biosynthetic process"/>
    <property type="evidence" value="ECO:0007669"/>
    <property type="project" value="UniProtKB-UniRule"/>
</dbReference>
<comment type="pathway">
    <text evidence="5">Cofactor biosynthesis; coenzyme A biosynthesis; CoA from (R)-pantothenate: step 5/5.</text>
</comment>
<dbReference type="KEGG" id="nmu:Nmul_A2130"/>
<comment type="similarity">
    <text evidence="1 5">Belongs to the CoaE family.</text>
</comment>
<dbReference type="NCBIfam" id="TIGR00152">
    <property type="entry name" value="dephospho-CoA kinase"/>
    <property type="match status" value="1"/>
</dbReference>
<feature type="binding site" evidence="5">
    <location>
        <begin position="11"/>
        <end position="16"/>
    </location>
    <ligand>
        <name>ATP</name>
        <dbReference type="ChEBI" id="CHEBI:30616"/>
    </ligand>
</feature>
<dbReference type="AlphaFoldDB" id="A0A1H5VHC9"/>
<dbReference type="InterPro" id="IPR027417">
    <property type="entry name" value="P-loop_NTPase"/>
</dbReference>
<keyword evidence="3 5" id="KW-0067">ATP-binding</keyword>
<comment type="subcellular location">
    <subcellularLocation>
        <location evidence="5">Cytoplasm</location>
    </subcellularLocation>
</comment>
<dbReference type="CDD" id="cd02022">
    <property type="entry name" value="DPCK"/>
    <property type="match status" value="1"/>
</dbReference>
<dbReference type="GO" id="GO:0004140">
    <property type="term" value="F:dephospho-CoA kinase activity"/>
    <property type="evidence" value="ECO:0007669"/>
    <property type="project" value="UniProtKB-UniRule"/>
</dbReference>
<dbReference type="PANTHER" id="PTHR10695:SF46">
    <property type="entry name" value="BIFUNCTIONAL COENZYME A SYNTHASE-RELATED"/>
    <property type="match status" value="1"/>
</dbReference>
<reference evidence="7 8" key="1">
    <citation type="submission" date="2016-10" db="EMBL/GenBank/DDBJ databases">
        <authorList>
            <person name="de Groot N.N."/>
        </authorList>
    </citation>
    <scope>NUCLEOTIDE SEQUENCE [LARGE SCALE GENOMIC DNA]</scope>
    <source>
        <strain evidence="7 8">Nl13</strain>
    </source>
</reference>
<evidence type="ECO:0000256" key="4">
    <source>
        <dbReference type="ARBA" id="ARBA00022993"/>
    </source>
</evidence>
<evidence type="ECO:0000256" key="6">
    <source>
        <dbReference type="NCBIfam" id="TIGR00152"/>
    </source>
</evidence>
<accession>A0A1H5VHC9</accession>
<dbReference type="Proteomes" id="UP000236751">
    <property type="component" value="Unassembled WGS sequence"/>
</dbReference>
<evidence type="ECO:0000256" key="1">
    <source>
        <dbReference type="ARBA" id="ARBA00009018"/>
    </source>
</evidence>
<dbReference type="EC" id="2.7.1.24" evidence="5 6"/>
<dbReference type="HAMAP" id="MF_00376">
    <property type="entry name" value="Dephospho_CoA_kinase"/>
    <property type="match status" value="1"/>
</dbReference>
<dbReference type="RefSeq" id="WP_011381432.1">
    <property type="nucleotide sequence ID" value="NC_007614.1"/>
</dbReference>
<keyword evidence="2 5" id="KW-0547">Nucleotide-binding</keyword>